<accession>A0A3E1HGH5</accession>
<organism evidence="2 3">
    <name type="scientific">Mycobacterium uberis</name>
    <dbReference type="NCBI Taxonomy" id="2162698"/>
    <lineage>
        <taxon>Bacteria</taxon>
        <taxon>Bacillati</taxon>
        <taxon>Actinomycetota</taxon>
        <taxon>Actinomycetes</taxon>
        <taxon>Mycobacteriales</taxon>
        <taxon>Mycobacteriaceae</taxon>
        <taxon>Mycobacterium</taxon>
    </lineage>
</organism>
<evidence type="ECO:0000313" key="2">
    <source>
        <dbReference type="EMBL" id="RFD25556.1"/>
    </source>
</evidence>
<name>A0A3E1HGH5_9MYCO</name>
<feature type="compositionally biased region" description="Basic residues" evidence="1">
    <location>
        <begin position="19"/>
        <end position="29"/>
    </location>
</feature>
<keyword evidence="3" id="KW-1185">Reference proteome</keyword>
<evidence type="ECO:0000313" key="3">
    <source>
        <dbReference type="Proteomes" id="UP000258522"/>
    </source>
</evidence>
<dbReference type="Proteomes" id="UP000258522">
    <property type="component" value="Unassembled WGS sequence"/>
</dbReference>
<dbReference type="EMBL" id="QAYL01000012">
    <property type="protein sequence ID" value="RFD25556.1"/>
    <property type="molecule type" value="Genomic_DNA"/>
</dbReference>
<feature type="region of interest" description="Disordered" evidence="1">
    <location>
        <begin position="1"/>
        <end position="32"/>
    </location>
</feature>
<sequence>MVIGRSDHRLESLGNGSAHTRRGVPHQRPQHVGDVYSSKLGRLSTPDSAPLIAKRANRIIEPGFVADKLKNLPVEVLNALDLKQPVLAECGLFGNRR</sequence>
<dbReference type="AlphaFoldDB" id="A0A3E1HGH5"/>
<comment type="caution">
    <text evidence="2">The sequence shown here is derived from an EMBL/GenBank/DDBJ whole genome shotgun (WGS) entry which is preliminary data.</text>
</comment>
<reference evidence="2 3" key="1">
    <citation type="submission" date="2018-07" db="EMBL/GenBank/DDBJ databases">
        <title>Whole genome sequence of Mycobacterium uberis.</title>
        <authorList>
            <person name="Benjak A."/>
        </authorList>
    </citation>
    <scope>NUCLEOTIDE SEQUENCE [LARGE SCALE GENOMIC DNA]</scope>
    <source>
        <strain evidence="2 3">Jura</strain>
    </source>
</reference>
<proteinExistence type="predicted"/>
<gene>
    <name evidence="2" type="ORF">MUBE_08440</name>
</gene>
<protein>
    <submittedName>
        <fullName evidence="2">Uncharacterized protein</fullName>
    </submittedName>
</protein>
<evidence type="ECO:0000256" key="1">
    <source>
        <dbReference type="SAM" id="MobiDB-lite"/>
    </source>
</evidence>
<feature type="compositionally biased region" description="Basic and acidic residues" evidence="1">
    <location>
        <begin position="1"/>
        <end position="11"/>
    </location>
</feature>